<gene>
    <name evidence="1" type="ORF">SAJA_05955</name>
</gene>
<dbReference type="EMBL" id="AYKG01000013">
    <property type="protein sequence ID" value="ROO29820.1"/>
    <property type="molecule type" value="Genomic_DNA"/>
</dbReference>
<organism evidence="1 2">
    <name type="scientific">Salinisphaera japonica YTM-1</name>
    <dbReference type="NCBI Taxonomy" id="1209778"/>
    <lineage>
        <taxon>Bacteria</taxon>
        <taxon>Pseudomonadati</taxon>
        <taxon>Pseudomonadota</taxon>
        <taxon>Gammaproteobacteria</taxon>
        <taxon>Salinisphaerales</taxon>
        <taxon>Salinisphaeraceae</taxon>
        <taxon>Salinisphaera</taxon>
    </lineage>
</organism>
<reference evidence="1 2" key="1">
    <citation type="submission" date="2013-10" db="EMBL/GenBank/DDBJ databases">
        <title>Salinisphaera japonica YTM-1 Genome Sequencing.</title>
        <authorList>
            <person name="Lai Q."/>
            <person name="Li C."/>
            <person name="Shao Z."/>
        </authorList>
    </citation>
    <scope>NUCLEOTIDE SEQUENCE [LARGE SCALE GENOMIC DNA]</scope>
    <source>
        <strain evidence="1 2">YTM-1</strain>
    </source>
</reference>
<dbReference type="AlphaFoldDB" id="A0A423PW39"/>
<dbReference type="Proteomes" id="UP000285310">
    <property type="component" value="Unassembled WGS sequence"/>
</dbReference>
<accession>A0A423PW39</accession>
<keyword evidence="2" id="KW-1185">Reference proteome</keyword>
<proteinExistence type="predicted"/>
<dbReference type="InParanoid" id="A0A423PW39"/>
<evidence type="ECO:0000313" key="1">
    <source>
        <dbReference type="EMBL" id="ROO29820.1"/>
    </source>
</evidence>
<comment type="caution">
    <text evidence="1">The sequence shown here is derived from an EMBL/GenBank/DDBJ whole genome shotgun (WGS) entry which is preliminary data.</text>
</comment>
<protein>
    <submittedName>
        <fullName evidence="1">Uncharacterized protein</fullName>
    </submittedName>
</protein>
<name>A0A423PW39_9GAMM</name>
<evidence type="ECO:0000313" key="2">
    <source>
        <dbReference type="Proteomes" id="UP000285310"/>
    </source>
</evidence>
<sequence length="53" mass="5955">MNGFFDRPAITGHHLFIGAHRRSSADNRLYSFAHDQHEKAPIAKAMRAGYQTG</sequence>